<dbReference type="Proteomes" id="UP000186074">
    <property type="component" value="Chromosome"/>
</dbReference>
<dbReference type="STRING" id="1850254.LPB137_08430"/>
<dbReference type="PANTHER" id="PTHR43535:SF1">
    <property type="entry name" value="PHOSPHATIDATE CYTIDYLYLTRANSFERASE"/>
    <property type="match status" value="1"/>
</dbReference>
<dbReference type="AlphaFoldDB" id="A0A1P8KMT6"/>
<dbReference type="EMBL" id="CP019070">
    <property type="protein sequence ID" value="APW65880.1"/>
    <property type="molecule type" value="Genomic_DNA"/>
</dbReference>
<keyword evidence="1" id="KW-0472">Membrane</keyword>
<keyword evidence="2" id="KW-0548">Nucleotidyltransferase</keyword>
<accession>A0A1P8KMT6</accession>
<keyword evidence="1" id="KW-1133">Transmembrane helix</keyword>
<evidence type="ECO:0000256" key="1">
    <source>
        <dbReference type="SAM" id="Phobius"/>
    </source>
</evidence>
<dbReference type="GO" id="GO:0009273">
    <property type="term" value="P:peptidoglycan-based cell wall biogenesis"/>
    <property type="evidence" value="ECO:0007669"/>
    <property type="project" value="TreeGrafter"/>
</dbReference>
<feature type="transmembrane region" description="Helical" evidence="1">
    <location>
        <begin position="50"/>
        <end position="78"/>
    </location>
</feature>
<sequence>MFIMNILNSQILTTFSIILAILAFAYFFIKHLQKKQNKPFTELYNRTISWIYMIGFFIVGVYINNTLAIIFFAMLSFLALKEYFTLIPTRHTDRRIMFYGYIVIAFQYYFAYIQWYEMFIICIPVYLYLLLPFRQMLIGQTDGFINNTSKVQWGVMLFVFCISHMAFLFFLPNIEVVSGAMMVLYLVFLTQFNDILQYVFGKRFGKNKIIPKVSPNKTVEGFSGAVITTTILAVIFSYLTPFTVIEAIGAGLIISIGGFIGDVVVSMIKRDVGVKDAGNLIAGHGGIIDRIDSLTYTTPLFFHYVYYLYY</sequence>
<keyword evidence="3" id="KW-1185">Reference proteome</keyword>
<feature type="transmembrane region" description="Helical" evidence="1">
    <location>
        <begin position="177"/>
        <end position="200"/>
    </location>
</feature>
<name>A0A1P8KMT6_9BACT</name>
<proteinExistence type="predicted"/>
<feature type="transmembrane region" description="Helical" evidence="1">
    <location>
        <begin position="151"/>
        <end position="171"/>
    </location>
</feature>
<dbReference type="GO" id="GO:0005886">
    <property type="term" value="C:plasma membrane"/>
    <property type="evidence" value="ECO:0007669"/>
    <property type="project" value="TreeGrafter"/>
</dbReference>
<dbReference type="PANTHER" id="PTHR43535">
    <property type="entry name" value="PHOSPHATIDATE CYTIDYLYLTRANSFERASE"/>
    <property type="match status" value="1"/>
</dbReference>
<keyword evidence="2" id="KW-0808">Transferase</keyword>
<feature type="transmembrane region" description="Helical" evidence="1">
    <location>
        <begin position="6"/>
        <end position="29"/>
    </location>
</feature>
<feature type="transmembrane region" description="Helical" evidence="1">
    <location>
        <begin position="245"/>
        <end position="265"/>
    </location>
</feature>
<evidence type="ECO:0000313" key="3">
    <source>
        <dbReference type="Proteomes" id="UP000186074"/>
    </source>
</evidence>
<keyword evidence="1" id="KW-0812">Transmembrane</keyword>
<dbReference type="GO" id="GO:0016779">
    <property type="term" value="F:nucleotidyltransferase activity"/>
    <property type="evidence" value="ECO:0007669"/>
    <property type="project" value="UniProtKB-KW"/>
</dbReference>
<organism evidence="2 3">
    <name type="scientific">Poseidonibacter parvus</name>
    <dbReference type="NCBI Taxonomy" id="1850254"/>
    <lineage>
        <taxon>Bacteria</taxon>
        <taxon>Pseudomonadati</taxon>
        <taxon>Campylobacterota</taxon>
        <taxon>Epsilonproteobacteria</taxon>
        <taxon>Campylobacterales</taxon>
        <taxon>Arcobacteraceae</taxon>
        <taxon>Poseidonibacter</taxon>
    </lineage>
</organism>
<protein>
    <submittedName>
        <fullName evidence="2">Phosphatidate cytidylyltransferase</fullName>
    </submittedName>
</protein>
<feature type="transmembrane region" description="Helical" evidence="1">
    <location>
        <begin position="98"/>
        <end position="131"/>
    </location>
</feature>
<feature type="transmembrane region" description="Helical" evidence="1">
    <location>
        <begin position="221"/>
        <end position="239"/>
    </location>
</feature>
<dbReference type="OrthoDB" id="9799199at2"/>
<gene>
    <name evidence="2" type="ORF">LPB137_08430</name>
</gene>
<dbReference type="KEGG" id="alp:LPB137_08430"/>
<dbReference type="Pfam" id="PF01148">
    <property type="entry name" value="CTP_transf_1"/>
    <property type="match status" value="1"/>
</dbReference>
<reference evidence="2 3" key="1">
    <citation type="submission" date="2017-01" db="EMBL/GenBank/DDBJ databases">
        <title>Genome sequencing of Arcobacter sp. LPB0137.</title>
        <authorList>
            <person name="Lee G.-W."/>
            <person name="Yi H."/>
        </authorList>
    </citation>
    <scope>NUCLEOTIDE SEQUENCE [LARGE SCALE GENOMIC DNA]</scope>
    <source>
        <strain evidence="2 3">LPB0137</strain>
    </source>
</reference>
<evidence type="ECO:0000313" key="2">
    <source>
        <dbReference type="EMBL" id="APW65880.1"/>
    </source>
</evidence>